<dbReference type="GO" id="GO:0003700">
    <property type="term" value="F:DNA-binding transcription factor activity"/>
    <property type="evidence" value="ECO:0007669"/>
    <property type="project" value="InterPro"/>
</dbReference>
<evidence type="ECO:0000313" key="6">
    <source>
        <dbReference type="Proteomes" id="UP000076603"/>
    </source>
</evidence>
<dbReference type="Proteomes" id="UP000076603">
    <property type="component" value="Unassembled WGS sequence"/>
</dbReference>
<evidence type="ECO:0000256" key="2">
    <source>
        <dbReference type="ARBA" id="ARBA00023125"/>
    </source>
</evidence>
<name>A0A161WW71_9CLOT</name>
<dbReference type="PANTHER" id="PTHR38445">
    <property type="entry name" value="HTH-TYPE TRANSCRIPTIONAL REPRESSOR YTRA"/>
    <property type="match status" value="1"/>
</dbReference>
<dbReference type="Gene3D" id="1.10.10.10">
    <property type="entry name" value="Winged helix-like DNA-binding domain superfamily/Winged helix DNA-binding domain"/>
    <property type="match status" value="1"/>
</dbReference>
<dbReference type="PANTHER" id="PTHR38445:SF6">
    <property type="entry name" value="GNTR-FAMILY TRANSCRIPTIONAL REGULATOR"/>
    <property type="match status" value="1"/>
</dbReference>
<dbReference type="InterPro" id="IPR036388">
    <property type="entry name" value="WH-like_DNA-bd_sf"/>
</dbReference>
<dbReference type="InterPro" id="IPR036390">
    <property type="entry name" value="WH_DNA-bd_sf"/>
</dbReference>
<reference evidence="5 6" key="1">
    <citation type="submission" date="2016-04" db="EMBL/GenBank/DDBJ databases">
        <title>Genome sequence of Clostridium magnum DSM 2767.</title>
        <authorList>
            <person name="Poehlein A."/>
            <person name="Uhlig R."/>
            <person name="Fischer R."/>
            <person name="Bahl H."/>
            <person name="Daniel R."/>
        </authorList>
    </citation>
    <scope>NUCLEOTIDE SEQUENCE [LARGE SCALE GENOMIC DNA]</scope>
    <source>
        <strain evidence="5 6">DSM 2767</strain>
    </source>
</reference>
<sequence length="122" mass="14094">MGISFDPKIPIYIQIMHLVKRDIVIKKLKPGDKLPSVRDMASELQVNPNTLQRAYQELEREGITYTQRGMGTFVREDTDMIGELKKEMAKEIIDNFMKGMKNLGFTGKEILTVIEDKVKEEF</sequence>
<keyword evidence="6" id="KW-1185">Reference proteome</keyword>
<evidence type="ECO:0000256" key="3">
    <source>
        <dbReference type="ARBA" id="ARBA00023163"/>
    </source>
</evidence>
<dbReference type="OrthoDB" id="163333at2"/>
<proteinExistence type="predicted"/>
<dbReference type="SUPFAM" id="SSF46785">
    <property type="entry name" value="Winged helix' DNA-binding domain"/>
    <property type="match status" value="1"/>
</dbReference>
<keyword evidence="2" id="KW-0238">DNA-binding</keyword>
<accession>A0A161WW71</accession>
<dbReference type="STRING" id="1121326.CLMAG_29760"/>
<dbReference type="EMBL" id="LWAE01000003">
    <property type="protein sequence ID" value="KZL91218.1"/>
    <property type="molecule type" value="Genomic_DNA"/>
</dbReference>
<dbReference type="Pfam" id="PF00392">
    <property type="entry name" value="GntR"/>
    <property type="match status" value="1"/>
</dbReference>
<dbReference type="PATRIC" id="fig|1121326.3.peg.3000"/>
<organism evidence="5 6">
    <name type="scientific">Clostridium magnum DSM 2767</name>
    <dbReference type="NCBI Taxonomy" id="1121326"/>
    <lineage>
        <taxon>Bacteria</taxon>
        <taxon>Bacillati</taxon>
        <taxon>Bacillota</taxon>
        <taxon>Clostridia</taxon>
        <taxon>Eubacteriales</taxon>
        <taxon>Clostridiaceae</taxon>
        <taxon>Clostridium</taxon>
    </lineage>
</organism>
<evidence type="ECO:0000313" key="5">
    <source>
        <dbReference type="EMBL" id="KZL91218.1"/>
    </source>
</evidence>
<protein>
    <submittedName>
        <fullName evidence="5">HTH-type transcriptional repressor YtrA</fullName>
    </submittedName>
</protein>
<dbReference type="SMART" id="SM00345">
    <property type="entry name" value="HTH_GNTR"/>
    <property type="match status" value="1"/>
</dbReference>
<dbReference type="CDD" id="cd07377">
    <property type="entry name" value="WHTH_GntR"/>
    <property type="match status" value="1"/>
</dbReference>
<evidence type="ECO:0000256" key="1">
    <source>
        <dbReference type="ARBA" id="ARBA00023015"/>
    </source>
</evidence>
<dbReference type="RefSeq" id="WP_066623605.1">
    <property type="nucleotide sequence ID" value="NZ_FQXL01000027.1"/>
</dbReference>
<comment type="caution">
    <text evidence="5">The sequence shown here is derived from an EMBL/GenBank/DDBJ whole genome shotgun (WGS) entry which is preliminary data.</text>
</comment>
<gene>
    <name evidence="5" type="primary">ytrA_3</name>
    <name evidence="5" type="ORF">CLMAG_29760</name>
</gene>
<dbReference type="AlphaFoldDB" id="A0A161WW71"/>
<dbReference type="PROSITE" id="PS50949">
    <property type="entry name" value="HTH_GNTR"/>
    <property type="match status" value="1"/>
</dbReference>
<feature type="domain" description="HTH gntR-type" evidence="4">
    <location>
        <begin position="9"/>
        <end position="77"/>
    </location>
</feature>
<dbReference type="InterPro" id="IPR000524">
    <property type="entry name" value="Tscrpt_reg_HTH_GntR"/>
</dbReference>
<evidence type="ECO:0000259" key="4">
    <source>
        <dbReference type="PROSITE" id="PS50949"/>
    </source>
</evidence>
<keyword evidence="3" id="KW-0804">Transcription</keyword>
<dbReference type="GO" id="GO:0003677">
    <property type="term" value="F:DNA binding"/>
    <property type="evidence" value="ECO:0007669"/>
    <property type="project" value="UniProtKB-KW"/>
</dbReference>
<keyword evidence="1" id="KW-0805">Transcription regulation</keyword>